<gene>
    <name evidence="2" type="ORF">WUBG_19090</name>
</gene>
<dbReference type="EMBL" id="ADBV01024158">
    <property type="protein sequence ID" value="EJW70001.1"/>
    <property type="molecule type" value="Genomic_DNA"/>
</dbReference>
<organism evidence="2 3">
    <name type="scientific">Wuchereria bancrofti</name>
    <dbReference type="NCBI Taxonomy" id="6293"/>
    <lineage>
        <taxon>Eukaryota</taxon>
        <taxon>Metazoa</taxon>
        <taxon>Ecdysozoa</taxon>
        <taxon>Nematoda</taxon>
        <taxon>Chromadorea</taxon>
        <taxon>Rhabditida</taxon>
        <taxon>Spirurina</taxon>
        <taxon>Spiruromorpha</taxon>
        <taxon>Filarioidea</taxon>
        <taxon>Onchocercidae</taxon>
        <taxon>Wuchereria</taxon>
    </lineage>
</organism>
<comment type="caution">
    <text evidence="2">The sequence shown here is derived from an EMBL/GenBank/DDBJ whole genome shotgun (WGS) entry which is preliminary data.</text>
</comment>
<dbReference type="AlphaFoldDB" id="J9DKJ5"/>
<evidence type="ECO:0000313" key="2">
    <source>
        <dbReference type="EMBL" id="EJW70001.1"/>
    </source>
</evidence>
<dbReference type="Proteomes" id="UP000004810">
    <property type="component" value="Unassembled WGS sequence"/>
</dbReference>
<accession>J9DKJ5</accession>
<proteinExistence type="predicted"/>
<feature type="region of interest" description="Disordered" evidence="1">
    <location>
        <begin position="64"/>
        <end position="138"/>
    </location>
</feature>
<name>J9DKJ5_WUCBA</name>
<protein>
    <submittedName>
        <fullName evidence="2">Uncharacterized protein</fullName>
    </submittedName>
</protein>
<evidence type="ECO:0000256" key="1">
    <source>
        <dbReference type="SAM" id="MobiDB-lite"/>
    </source>
</evidence>
<feature type="compositionally biased region" description="Basic residues" evidence="1">
    <location>
        <begin position="75"/>
        <end position="87"/>
    </location>
</feature>
<reference evidence="3" key="1">
    <citation type="submission" date="2012-08" db="EMBL/GenBank/DDBJ databases">
        <title>The Genome Sequence of Wuchereria bancrofti.</title>
        <authorList>
            <person name="Nutman T.B."/>
            <person name="Fink D.L."/>
            <person name="Russ C."/>
            <person name="Young S."/>
            <person name="Zeng Q."/>
            <person name="Koehrsen M."/>
            <person name="Alvarado L."/>
            <person name="Berlin A."/>
            <person name="Chapman S.B."/>
            <person name="Chen Z."/>
            <person name="Freedman E."/>
            <person name="Gellesch M."/>
            <person name="Goldberg J."/>
            <person name="Griggs A."/>
            <person name="Gujja S."/>
            <person name="Heilman E.R."/>
            <person name="Heiman D."/>
            <person name="Hepburn T."/>
            <person name="Howarth C."/>
            <person name="Jen D."/>
            <person name="Larson L."/>
            <person name="Lewis B."/>
            <person name="Mehta T."/>
            <person name="Park D."/>
            <person name="Pearson M."/>
            <person name="Roberts A."/>
            <person name="Saif S."/>
            <person name="Shea T."/>
            <person name="Shenoy N."/>
            <person name="Sisk P."/>
            <person name="Stolte C."/>
            <person name="Sykes S."/>
            <person name="Walk T."/>
            <person name="White J."/>
            <person name="Yandava C."/>
            <person name="Haas B."/>
            <person name="Henn M.R."/>
            <person name="Nusbaum C."/>
            <person name="Birren B."/>
        </authorList>
    </citation>
    <scope>NUCLEOTIDE SEQUENCE [LARGE SCALE GENOMIC DNA]</scope>
    <source>
        <strain evidence="3">NA</strain>
    </source>
</reference>
<evidence type="ECO:0000313" key="3">
    <source>
        <dbReference type="Proteomes" id="UP000004810"/>
    </source>
</evidence>
<sequence>MRSSAVLVFRFLATPAPPSFKLPNILQHLWVRRIPVPMGAVKSREIDTEDVFWQWTDCAAMASTRKRSAAPSTRMSRRAKTSPHASRRGNAGASPSSLAGKWLPLGRTRQSYLRPDTGRSRNRALPRWRNGANDSSRRSELAFAPVRVPSMAWR</sequence>